<evidence type="ECO:0000313" key="2">
    <source>
        <dbReference type="Proteomes" id="UP000028002"/>
    </source>
</evidence>
<proteinExistence type="predicted"/>
<gene>
    <name evidence="1" type="ORF">MEG1DRAFT_02054</name>
</gene>
<protein>
    <submittedName>
        <fullName evidence="1">Uncharacterized protein</fullName>
    </submittedName>
</protein>
<accession>A0A081RXH3</accession>
<name>A0A081RXH3_PHOTE</name>
<organism evidence="1 2">
    <name type="scientific">Photorhabdus temperata subsp. temperata Meg1</name>
    <dbReference type="NCBI Taxonomy" id="1393735"/>
    <lineage>
        <taxon>Bacteria</taxon>
        <taxon>Pseudomonadati</taxon>
        <taxon>Pseudomonadota</taxon>
        <taxon>Gammaproteobacteria</taxon>
        <taxon>Enterobacterales</taxon>
        <taxon>Morganellaceae</taxon>
        <taxon>Photorhabdus</taxon>
    </lineage>
</organism>
<dbReference type="PATRIC" id="fig|1393735.3.peg.2109"/>
<dbReference type="RefSeq" id="WP_051769450.1">
    <property type="nucleotide sequence ID" value="NZ_CAWLUD010000031.1"/>
</dbReference>
<dbReference type="Proteomes" id="UP000028002">
    <property type="component" value="Unassembled WGS sequence"/>
</dbReference>
<reference evidence="1 2" key="1">
    <citation type="submission" date="2014-03" db="EMBL/GenBank/DDBJ databases">
        <title>Draft Genome of Photorhabdus temperata Meg1.</title>
        <authorList>
            <person name="Hurst S.G.IV."/>
            <person name="Morris K."/>
            <person name="Thomas K."/>
            <person name="Tisa L.S."/>
        </authorList>
    </citation>
    <scope>NUCLEOTIDE SEQUENCE [LARGE SCALE GENOMIC DNA]</scope>
    <source>
        <strain evidence="1 2">Meg1</strain>
    </source>
</reference>
<sequence>MAKSSFQEAKCHINTTPNTDIIIPKARYTITNWAEYETGLKQRGSMTPWITPEAIQHWAATARTMLGRRSDGFGFLADVTGTSHS</sequence>
<dbReference type="AlphaFoldDB" id="A0A081RXH3"/>
<dbReference type="EMBL" id="JGVH01000031">
    <property type="protein sequence ID" value="KER03376.1"/>
    <property type="molecule type" value="Genomic_DNA"/>
</dbReference>
<comment type="caution">
    <text evidence="1">The sequence shown here is derived from an EMBL/GenBank/DDBJ whole genome shotgun (WGS) entry which is preliminary data.</text>
</comment>
<evidence type="ECO:0000313" key="1">
    <source>
        <dbReference type="EMBL" id="KER03376.1"/>
    </source>
</evidence>